<reference evidence="1 2" key="1">
    <citation type="submission" date="2018-01" db="EMBL/GenBank/DDBJ databases">
        <authorList>
            <person name="Clerissi C."/>
        </authorList>
    </citation>
    <scope>NUCLEOTIDE SEQUENCE [LARGE SCALE GENOMIC DNA]</scope>
    <source>
        <strain evidence="1">Cupriavidus sp. LMG 19464</strain>
    </source>
</reference>
<dbReference type="InterPro" id="IPR024487">
    <property type="entry name" value="CBP_BcsR"/>
</dbReference>
<comment type="caution">
    <text evidence="1">The sequence shown here is derived from an EMBL/GenBank/DDBJ whole genome shotgun (WGS) entry which is preliminary data.</text>
</comment>
<organism evidence="1 2">
    <name type="scientific">Cupriavidus taiwanensis</name>
    <dbReference type="NCBI Taxonomy" id="164546"/>
    <lineage>
        <taxon>Bacteria</taxon>
        <taxon>Pseudomonadati</taxon>
        <taxon>Pseudomonadota</taxon>
        <taxon>Betaproteobacteria</taxon>
        <taxon>Burkholderiales</taxon>
        <taxon>Burkholderiaceae</taxon>
        <taxon>Cupriavidus</taxon>
    </lineage>
</organism>
<gene>
    <name evidence="1" type="ORF">CBM2587_A150114</name>
</gene>
<dbReference type="Proteomes" id="UP000256780">
    <property type="component" value="Chromosome CBM2587_a"/>
</dbReference>
<accession>A0A975ZYH8</accession>
<dbReference type="RefSeq" id="WP_116356565.1">
    <property type="nucleotide sequence ID" value="NZ_LT976853.1"/>
</dbReference>
<dbReference type="EMBL" id="OFSQ01000007">
    <property type="protein sequence ID" value="SOY46046.1"/>
    <property type="molecule type" value="Genomic_DNA"/>
</dbReference>
<dbReference type="OrthoDB" id="9111917at2"/>
<dbReference type="Pfam" id="PF10945">
    <property type="entry name" value="CBP_BcsR"/>
    <property type="match status" value="1"/>
</dbReference>
<protein>
    <submittedName>
        <fullName evidence="1">Uncharacterized protein</fullName>
    </submittedName>
</protein>
<evidence type="ECO:0000313" key="1">
    <source>
        <dbReference type="EMBL" id="SOY46046.1"/>
    </source>
</evidence>
<evidence type="ECO:0000313" key="2">
    <source>
        <dbReference type="Proteomes" id="UP000256780"/>
    </source>
</evidence>
<sequence length="71" mass="7705">MKPANARGLPLARSDIDVLGNEVDGFDPRRYFDHQEMRAAQAAARRWPLLAGLLGYDAVAPQGLAEAAERG</sequence>
<name>A0A975ZYH8_9BURK</name>
<proteinExistence type="predicted"/>
<dbReference type="AlphaFoldDB" id="A0A975ZYH8"/>